<proteinExistence type="predicted"/>
<feature type="chain" id="PRO_5035809348" description="MD-2-related lipid-recognition domain-containing protein" evidence="1">
    <location>
        <begin position="22"/>
        <end position="192"/>
    </location>
</feature>
<dbReference type="EMBL" id="WIXP02000009">
    <property type="protein sequence ID" value="KAF6205122.1"/>
    <property type="molecule type" value="Genomic_DNA"/>
</dbReference>
<organism evidence="2 3">
    <name type="scientific">Apolygus lucorum</name>
    <name type="common">Small green plant bug</name>
    <name type="synonym">Lygocoris lucorum</name>
    <dbReference type="NCBI Taxonomy" id="248454"/>
    <lineage>
        <taxon>Eukaryota</taxon>
        <taxon>Metazoa</taxon>
        <taxon>Ecdysozoa</taxon>
        <taxon>Arthropoda</taxon>
        <taxon>Hexapoda</taxon>
        <taxon>Insecta</taxon>
        <taxon>Pterygota</taxon>
        <taxon>Neoptera</taxon>
        <taxon>Paraneoptera</taxon>
        <taxon>Hemiptera</taxon>
        <taxon>Heteroptera</taxon>
        <taxon>Panheteroptera</taxon>
        <taxon>Cimicomorpha</taxon>
        <taxon>Miridae</taxon>
        <taxon>Mirini</taxon>
        <taxon>Apolygus</taxon>
    </lineage>
</organism>
<protein>
    <recommendedName>
        <fullName evidence="4">MD-2-related lipid-recognition domain-containing protein</fullName>
    </recommendedName>
</protein>
<evidence type="ECO:0000256" key="1">
    <source>
        <dbReference type="SAM" id="SignalP"/>
    </source>
</evidence>
<feature type="signal peptide" evidence="1">
    <location>
        <begin position="1"/>
        <end position="21"/>
    </location>
</feature>
<dbReference type="Proteomes" id="UP000466442">
    <property type="component" value="Linkage Group LG9"/>
</dbReference>
<dbReference type="AlphaFoldDB" id="A0A8S9X814"/>
<gene>
    <name evidence="2" type="ORF">GE061_019289</name>
</gene>
<accession>A0A8S9X814</accession>
<reference evidence="2" key="1">
    <citation type="journal article" date="2021" name="Mol. Ecol. Resour.">
        <title>Apolygus lucorum genome provides insights into omnivorousness and mesophyll feeding.</title>
        <authorList>
            <person name="Liu Y."/>
            <person name="Liu H."/>
            <person name="Wang H."/>
            <person name="Huang T."/>
            <person name="Liu B."/>
            <person name="Yang B."/>
            <person name="Yin L."/>
            <person name="Li B."/>
            <person name="Zhang Y."/>
            <person name="Zhang S."/>
            <person name="Jiang F."/>
            <person name="Zhang X."/>
            <person name="Ren Y."/>
            <person name="Wang B."/>
            <person name="Wang S."/>
            <person name="Lu Y."/>
            <person name="Wu K."/>
            <person name="Fan W."/>
            <person name="Wang G."/>
        </authorList>
    </citation>
    <scope>NUCLEOTIDE SEQUENCE</scope>
    <source>
        <strain evidence="2">12Hb</strain>
    </source>
</reference>
<evidence type="ECO:0000313" key="2">
    <source>
        <dbReference type="EMBL" id="KAF6205122.1"/>
    </source>
</evidence>
<keyword evidence="1" id="KW-0732">Signal</keyword>
<evidence type="ECO:0000313" key="3">
    <source>
        <dbReference type="Proteomes" id="UP000466442"/>
    </source>
</evidence>
<keyword evidence="3" id="KW-1185">Reference proteome</keyword>
<dbReference type="OrthoDB" id="6646734at2759"/>
<comment type="caution">
    <text evidence="2">The sequence shown here is derived from an EMBL/GenBank/DDBJ whole genome shotgun (WGS) entry which is preliminary data.</text>
</comment>
<name>A0A8S9X814_APOLU</name>
<sequence>MKIWVVLPVIFIWQALRETHSGPAMGPADVIVKFAESCPFKLPSMVEFSMRLMQTHGKTLLNFTAVMPFKFSDKIGYEINIAIKRNGVWKPNFFKMRGNGMCNIVKSAQLKLFVLMAKSLHATEPYTCPLPAGTVFITDYVIELGSAGPLLGGSLPYGELRANVNVTHKSTDIISCNVYYIDIVPKRSKANG</sequence>
<evidence type="ECO:0008006" key="4">
    <source>
        <dbReference type="Google" id="ProtNLM"/>
    </source>
</evidence>